<reference evidence="1" key="2">
    <citation type="journal article" date="2015" name="Data Brief">
        <title>Shoot transcriptome of the giant reed, Arundo donax.</title>
        <authorList>
            <person name="Barrero R.A."/>
            <person name="Guerrero F.D."/>
            <person name="Moolhuijzen P."/>
            <person name="Goolsby J.A."/>
            <person name="Tidwell J."/>
            <person name="Bellgard S.E."/>
            <person name="Bellgard M.I."/>
        </authorList>
    </citation>
    <scope>NUCLEOTIDE SEQUENCE</scope>
    <source>
        <tissue evidence="1">Shoot tissue taken approximately 20 cm above the soil surface</tissue>
    </source>
</reference>
<organism evidence="1">
    <name type="scientific">Arundo donax</name>
    <name type="common">Giant reed</name>
    <name type="synonym">Donax arundinaceus</name>
    <dbReference type="NCBI Taxonomy" id="35708"/>
    <lineage>
        <taxon>Eukaryota</taxon>
        <taxon>Viridiplantae</taxon>
        <taxon>Streptophyta</taxon>
        <taxon>Embryophyta</taxon>
        <taxon>Tracheophyta</taxon>
        <taxon>Spermatophyta</taxon>
        <taxon>Magnoliopsida</taxon>
        <taxon>Liliopsida</taxon>
        <taxon>Poales</taxon>
        <taxon>Poaceae</taxon>
        <taxon>PACMAD clade</taxon>
        <taxon>Arundinoideae</taxon>
        <taxon>Arundineae</taxon>
        <taxon>Arundo</taxon>
    </lineage>
</organism>
<accession>A0A0A9HM08</accession>
<sequence length="32" mass="3965">MSKYHNHKYSRNIMFSKQCKCMHAIMQLHLRV</sequence>
<proteinExistence type="predicted"/>
<protein>
    <submittedName>
        <fullName evidence="1">Uncharacterized protein</fullName>
    </submittedName>
</protein>
<name>A0A0A9HM08_ARUDO</name>
<dbReference type="EMBL" id="GBRH01161995">
    <property type="protein sequence ID" value="JAE35901.1"/>
    <property type="molecule type" value="Transcribed_RNA"/>
</dbReference>
<reference evidence="1" key="1">
    <citation type="submission" date="2014-09" db="EMBL/GenBank/DDBJ databases">
        <authorList>
            <person name="Magalhaes I.L.F."/>
            <person name="Oliveira U."/>
            <person name="Santos F.R."/>
            <person name="Vidigal T.H.D.A."/>
            <person name="Brescovit A.D."/>
            <person name="Santos A.J."/>
        </authorList>
    </citation>
    <scope>NUCLEOTIDE SEQUENCE</scope>
    <source>
        <tissue evidence="1">Shoot tissue taken approximately 20 cm above the soil surface</tissue>
    </source>
</reference>
<dbReference type="AlphaFoldDB" id="A0A0A9HM08"/>
<evidence type="ECO:0000313" key="1">
    <source>
        <dbReference type="EMBL" id="JAE35901.1"/>
    </source>
</evidence>